<organism evidence="1">
    <name type="scientific">uncultured Caudovirales phage</name>
    <dbReference type="NCBI Taxonomy" id="2100421"/>
    <lineage>
        <taxon>Viruses</taxon>
        <taxon>Duplodnaviria</taxon>
        <taxon>Heunggongvirae</taxon>
        <taxon>Uroviricota</taxon>
        <taxon>Caudoviricetes</taxon>
        <taxon>Peduoviridae</taxon>
        <taxon>Maltschvirus</taxon>
        <taxon>Maltschvirus maltsch</taxon>
    </lineage>
</organism>
<sequence>MPLIASMTPKALKANIKKEIEAGKPPKQAVAIAYSVKREAEKKAKPKSKK</sequence>
<name>A0A6J5LL07_9CAUD</name>
<protein>
    <submittedName>
        <fullName evidence="1">Uncharacterized protein</fullName>
    </submittedName>
</protein>
<accession>A0A6J5LL07</accession>
<gene>
    <name evidence="1" type="ORF">UFOVP272_13</name>
</gene>
<dbReference type="EMBL" id="LR796279">
    <property type="protein sequence ID" value="CAB4134053.1"/>
    <property type="molecule type" value="Genomic_DNA"/>
</dbReference>
<evidence type="ECO:0000313" key="1">
    <source>
        <dbReference type="EMBL" id="CAB4134053.1"/>
    </source>
</evidence>
<proteinExistence type="predicted"/>
<reference evidence="1" key="1">
    <citation type="submission" date="2020-04" db="EMBL/GenBank/DDBJ databases">
        <authorList>
            <person name="Chiriac C."/>
            <person name="Salcher M."/>
            <person name="Ghai R."/>
            <person name="Kavagutti S V."/>
        </authorList>
    </citation>
    <scope>NUCLEOTIDE SEQUENCE</scope>
</reference>